<dbReference type="RefSeq" id="WP_236715685.1">
    <property type="nucleotide sequence ID" value="NZ_ANBO01000011.1"/>
</dbReference>
<proteinExistence type="predicted"/>
<dbReference type="AlphaFoldDB" id="A0A5N5V691"/>
<keyword evidence="3" id="KW-1185">Reference proteome</keyword>
<sequence>MEPPHRLVREAGGTVVHHEDYLTHRSDIALCGLVLTSPDTVDPAAATDDVCPGCEARLIEYHLAWWRERAEAATAELEELRARYRALTGAADEPPRPQPVAIEVDASSLLGRARTELLELCRQFDGALPYWRLKNTMQAFNDRLSTDERIQLAAEIGEDGSLIRWCTSEAQRLGWTVTDSPVQAENQMSWDAWTQDLYQTPKRSRWRLGRARSQDG</sequence>
<reference evidence="2 3" key="1">
    <citation type="submission" date="2012-10" db="EMBL/GenBank/DDBJ databases">
        <title>The draft sequence of the Mycobacterium pheli genome.</title>
        <authorList>
            <person name="Pettersson B.M.F."/>
            <person name="Das S."/>
            <person name="Dasgupta S."/>
            <person name="Bhattacharya A."/>
            <person name="Kirsebom L.A."/>
        </authorList>
    </citation>
    <scope>NUCLEOTIDE SEQUENCE [LARGE SCALE GENOMIC DNA]</scope>
    <source>
        <strain evidence="2 3">CCUG 21000</strain>
    </source>
</reference>
<dbReference type="GeneID" id="74304536"/>
<comment type="caution">
    <text evidence="2">The sequence shown here is derived from an EMBL/GenBank/DDBJ whole genome shotgun (WGS) entry which is preliminary data.</text>
</comment>
<evidence type="ECO:0000313" key="3">
    <source>
        <dbReference type="Proteomes" id="UP000325690"/>
    </source>
</evidence>
<keyword evidence="1" id="KW-0175">Coiled coil</keyword>
<gene>
    <name evidence="2" type="ORF">MPHL21000_12580</name>
</gene>
<dbReference type="EMBL" id="ANBP01000014">
    <property type="protein sequence ID" value="KAB7756090.1"/>
    <property type="molecule type" value="Genomic_DNA"/>
</dbReference>
<dbReference type="Proteomes" id="UP000325690">
    <property type="component" value="Unassembled WGS sequence"/>
</dbReference>
<evidence type="ECO:0000256" key="1">
    <source>
        <dbReference type="SAM" id="Coils"/>
    </source>
</evidence>
<evidence type="ECO:0000313" key="2">
    <source>
        <dbReference type="EMBL" id="KAB7756090.1"/>
    </source>
</evidence>
<accession>A0A5N5V691</accession>
<organism evidence="2 3">
    <name type="scientific">Mycolicibacterium phlei DSM 43239 = CCUG 21000</name>
    <dbReference type="NCBI Taxonomy" id="1226750"/>
    <lineage>
        <taxon>Bacteria</taxon>
        <taxon>Bacillati</taxon>
        <taxon>Actinomycetota</taxon>
        <taxon>Actinomycetes</taxon>
        <taxon>Mycobacteriales</taxon>
        <taxon>Mycobacteriaceae</taxon>
        <taxon>Mycolicibacterium</taxon>
    </lineage>
</organism>
<protein>
    <submittedName>
        <fullName evidence="2">Uncharacterized protein</fullName>
    </submittedName>
</protein>
<name>A0A5N5V691_MYCPH</name>
<feature type="coiled-coil region" evidence="1">
    <location>
        <begin position="63"/>
        <end position="90"/>
    </location>
</feature>